<evidence type="ECO:0000256" key="1">
    <source>
        <dbReference type="SAM" id="Phobius"/>
    </source>
</evidence>
<dbReference type="AlphaFoldDB" id="B1ZMC7"/>
<name>B1ZMC7_OPITP</name>
<feature type="transmembrane region" description="Helical" evidence="1">
    <location>
        <begin position="12"/>
        <end position="35"/>
    </location>
</feature>
<evidence type="ECO:0000313" key="5">
    <source>
        <dbReference type="Proteomes" id="UP000007013"/>
    </source>
</evidence>
<dbReference type="InterPro" id="IPR055396">
    <property type="entry name" value="DUF7088"/>
</dbReference>
<dbReference type="KEGG" id="ote:Oter_0089"/>
<proteinExistence type="predicted"/>
<sequence>MPFLDSFRAARWLRTLNLVLQAALFLTLFGGLNYLARNHAWRYDLTHQRRHSLSPETLSYLRTLPRPVRMVVTLVEDTENEVAAQAYRDVRGLLREYAYATEGDTNRRITVEYLDVYQRRREADQLSISEPNLIVLFCGDKRRTITPDELYQLEAGEKKAFRGEQAITSAILDVSNPARKKIYFLAGHGELSPDDVDPNRGLSMLRDALRQRNFEVDSLNLGYLRRVPADAALLVAVAPQGRFQPIEEELLRQYLSANAGRLILLLAPTFPHGLEDLLLDWGILVDDDVIYDTNPDSMTEEGELLLQFFMPHPVTQTIIDLRTALPRIGPARSVRPDPGRSLGAGLTVTTLAATSTTAWGEVSYRENIAHRYDVGIDIRPIPGMEPRDRLGVAVASERVSVRDNLPFSVRGGRLVVFGTGDLIGNNRIADFANLNIFLSAVNWSVDRDAQFNIPARPIERFQLSLSASELSRLRYSLLLVLPSVAGLLGLLVYWTRRT</sequence>
<dbReference type="eggNOG" id="COG3225">
    <property type="taxonomic scope" value="Bacteria"/>
</dbReference>
<protein>
    <submittedName>
        <fullName evidence="4">Uncharacterized protein</fullName>
    </submittedName>
</protein>
<dbReference type="InterPro" id="IPR019196">
    <property type="entry name" value="ABC_transp_unknown"/>
</dbReference>
<dbReference type="Pfam" id="PF23357">
    <property type="entry name" value="DUF7088"/>
    <property type="match status" value="1"/>
</dbReference>
<feature type="transmembrane region" description="Helical" evidence="1">
    <location>
        <begin position="475"/>
        <end position="494"/>
    </location>
</feature>
<feature type="domain" description="ABC-type uncharacterised transport system" evidence="2">
    <location>
        <begin position="179"/>
        <end position="427"/>
    </location>
</feature>
<accession>B1ZMC7</accession>
<organism evidence="4 5">
    <name type="scientific">Opitutus terrae (strain DSM 11246 / JCM 15787 / PB90-1)</name>
    <dbReference type="NCBI Taxonomy" id="452637"/>
    <lineage>
        <taxon>Bacteria</taxon>
        <taxon>Pseudomonadati</taxon>
        <taxon>Verrucomicrobiota</taxon>
        <taxon>Opitutia</taxon>
        <taxon>Opitutales</taxon>
        <taxon>Opitutaceae</taxon>
        <taxon>Opitutus</taxon>
    </lineage>
</organism>
<evidence type="ECO:0000313" key="4">
    <source>
        <dbReference type="EMBL" id="ACB73380.1"/>
    </source>
</evidence>
<keyword evidence="1" id="KW-1133">Transmembrane helix</keyword>
<keyword evidence="1" id="KW-0812">Transmembrane</keyword>
<dbReference type="Pfam" id="PF09822">
    <property type="entry name" value="ABC_transp_aux"/>
    <property type="match status" value="1"/>
</dbReference>
<dbReference type="HOGENOM" id="CLU_018716_0_0_0"/>
<keyword evidence="5" id="KW-1185">Reference proteome</keyword>
<evidence type="ECO:0000259" key="2">
    <source>
        <dbReference type="Pfam" id="PF09822"/>
    </source>
</evidence>
<dbReference type="Proteomes" id="UP000007013">
    <property type="component" value="Chromosome"/>
</dbReference>
<reference evidence="4 5" key="1">
    <citation type="journal article" date="2011" name="J. Bacteriol.">
        <title>Genome sequence of the verrucomicrobium Opitutus terrae PB90-1, an abundant inhabitant of rice paddy soil ecosystems.</title>
        <authorList>
            <person name="van Passel M.W."/>
            <person name="Kant R."/>
            <person name="Palva A."/>
            <person name="Copeland A."/>
            <person name="Lucas S."/>
            <person name="Lapidus A."/>
            <person name="Glavina del Rio T."/>
            <person name="Pitluck S."/>
            <person name="Goltsman E."/>
            <person name="Clum A."/>
            <person name="Sun H."/>
            <person name="Schmutz J."/>
            <person name="Larimer F.W."/>
            <person name="Land M.L."/>
            <person name="Hauser L."/>
            <person name="Kyrpides N."/>
            <person name="Mikhailova N."/>
            <person name="Richardson P.P."/>
            <person name="Janssen P.H."/>
            <person name="de Vos W.M."/>
            <person name="Smidt H."/>
        </authorList>
    </citation>
    <scope>NUCLEOTIDE SEQUENCE [LARGE SCALE GENOMIC DNA]</scope>
    <source>
        <strain evidence="5">DSM 11246 / JCM 15787 / PB90-1</strain>
    </source>
</reference>
<evidence type="ECO:0000259" key="3">
    <source>
        <dbReference type="Pfam" id="PF23357"/>
    </source>
</evidence>
<dbReference type="OrthoDB" id="176999at2"/>
<feature type="domain" description="DUF7088" evidence="3">
    <location>
        <begin position="48"/>
        <end position="126"/>
    </location>
</feature>
<dbReference type="RefSeq" id="WP_012372918.1">
    <property type="nucleotide sequence ID" value="NC_010571.1"/>
</dbReference>
<dbReference type="EMBL" id="CP001032">
    <property type="protein sequence ID" value="ACB73380.1"/>
    <property type="molecule type" value="Genomic_DNA"/>
</dbReference>
<dbReference type="STRING" id="452637.Oter_0089"/>
<keyword evidence="1" id="KW-0472">Membrane</keyword>
<gene>
    <name evidence="4" type="ordered locus">Oter_0089</name>
</gene>